<organism evidence="5 6">
    <name type="scientific">Lynx canadensis</name>
    <name type="common">Canada lynx</name>
    <name type="synonym">Felis canadensis</name>
    <dbReference type="NCBI Taxonomy" id="61383"/>
    <lineage>
        <taxon>Eukaryota</taxon>
        <taxon>Metazoa</taxon>
        <taxon>Chordata</taxon>
        <taxon>Craniata</taxon>
        <taxon>Vertebrata</taxon>
        <taxon>Euteleostomi</taxon>
        <taxon>Mammalia</taxon>
        <taxon>Eutheria</taxon>
        <taxon>Laurasiatheria</taxon>
        <taxon>Carnivora</taxon>
        <taxon>Feliformia</taxon>
        <taxon>Felidae</taxon>
        <taxon>Felinae</taxon>
        <taxon>Lynx</taxon>
    </lineage>
</organism>
<evidence type="ECO:0000256" key="3">
    <source>
        <dbReference type="SAM" id="MobiDB-lite"/>
    </source>
</evidence>
<feature type="region of interest" description="Disordered" evidence="3">
    <location>
        <begin position="62"/>
        <end position="88"/>
    </location>
</feature>
<dbReference type="SUPFAM" id="SSF55811">
    <property type="entry name" value="Nudix"/>
    <property type="match status" value="1"/>
</dbReference>
<dbReference type="PANTHER" id="PTHR11839:SF15">
    <property type="entry name" value="URIDINE DIPHOSPHATE GLUCOSE PYROPHOSPHATASE NUDT14"/>
    <property type="match status" value="1"/>
</dbReference>
<keyword evidence="6" id="KW-1185">Reference proteome</keyword>
<evidence type="ECO:0000313" key="5">
    <source>
        <dbReference type="Ensembl" id="ENSLCNP00005004081.1"/>
    </source>
</evidence>
<gene>
    <name evidence="5" type="primary">NUDT14</name>
</gene>
<name>A0A667FPM4_LYNCA</name>
<feature type="compositionally biased region" description="Pro residues" evidence="3">
    <location>
        <begin position="77"/>
        <end position="87"/>
    </location>
</feature>
<dbReference type="Proteomes" id="UP000472241">
    <property type="component" value="Unplaced"/>
</dbReference>
<reference evidence="5" key="2">
    <citation type="submission" date="2025-09" db="UniProtKB">
        <authorList>
            <consortium name="Ensembl"/>
        </authorList>
    </citation>
    <scope>IDENTIFICATION</scope>
</reference>
<reference evidence="5" key="1">
    <citation type="submission" date="2025-08" db="UniProtKB">
        <authorList>
            <consortium name="Ensembl"/>
        </authorList>
    </citation>
    <scope>IDENTIFICATION</scope>
</reference>
<protein>
    <submittedName>
        <fullName evidence="5">Nudix hydrolase 14</fullName>
    </submittedName>
</protein>
<feature type="domain" description="Nudix hydrolase" evidence="4">
    <location>
        <begin position="144"/>
        <end position="249"/>
    </location>
</feature>
<comment type="similarity">
    <text evidence="1">Belongs to the Nudix hydrolase family.</text>
</comment>
<evidence type="ECO:0000256" key="1">
    <source>
        <dbReference type="ARBA" id="ARBA00005582"/>
    </source>
</evidence>
<dbReference type="GO" id="GO:0019693">
    <property type="term" value="P:ribose phosphate metabolic process"/>
    <property type="evidence" value="ECO:0007669"/>
    <property type="project" value="TreeGrafter"/>
</dbReference>
<dbReference type="InterPro" id="IPR000086">
    <property type="entry name" value="NUDIX_hydrolase_dom"/>
</dbReference>
<evidence type="ECO:0000259" key="4">
    <source>
        <dbReference type="PROSITE" id="PS51462"/>
    </source>
</evidence>
<dbReference type="PROSITE" id="PS51462">
    <property type="entry name" value="NUDIX"/>
    <property type="match status" value="1"/>
</dbReference>
<sequence>MERIEGAAVGRCADSPYLRPLTLHYRQPPQSTLHLLTGYVSLQRLEVSLCLSTICSGFLPRPTPPPEHQTVADLPGRPAPAPPPPAEAPSVGLEWVSGRGLVRGSSGLLSRPERLEPCWQPRGPPSPLCHFFQNGTQKSWDFMKTHDSVAILMFNSSRQSLVLVKQFRPAVYVGEVERLFPGSLAAVAQDGPRALQVELPGSAGVTCELCAGLVGQPGLSLEDVACVEVWEECGYWLAPSDLRRVATYK</sequence>
<evidence type="ECO:0000256" key="2">
    <source>
        <dbReference type="ARBA" id="ARBA00022801"/>
    </source>
</evidence>
<dbReference type="GO" id="GO:0008768">
    <property type="term" value="F:UDP-sugar diphosphatase activity"/>
    <property type="evidence" value="ECO:0007669"/>
    <property type="project" value="TreeGrafter"/>
</dbReference>
<dbReference type="Gene3D" id="3.90.79.10">
    <property type="entry name" value="Nucleoside Triphosphate Pyrophosphohydrolase"/>
    <property type="match status" value="1"/>
</dbReference>
<dbReference type="GO" id="GO:0006753">
    <property type="term" value="P:nucleoside phosphate metabolic process"/>
    <property type="evidence" value="ECO:0007669"/>
    <property type="project" value="TreeGrafter"/>
</dbReference>
<dbReference type="InterPro" id="IPR015797">
    <property type="entry name" value="NUDIX_hydrolase-like_dom_sf"/>
</dbReference>
<accession>A0A667FPM4</accession>
<keyword evidence="2" id="KW-0378">Hydrolase</keyword>
<proteinExistence type="inferred from homology"/>
<dbReference type="Ensembl" id="ENSLCNT00005004595.1">
    <property type="protein sequence ID" value="ENSLCNP00005004081.1"/>
    <property type="gene ID" value="ENSLCNG00005002784.1"/>
</dbReference>
<dbReference type="AlphaFoldDB" id="A0A667FPM4"/>
<evidence type="ECO:0000313" key="6">
    <source>
        <dbReference type="Proteomes" id="UP000472241"/>
    </source>
</evidence>
<dbReference type="PANTHER" id="PTHR11839">
    <property type="entry name" value="UDP/ADP-SUGAR PYROPHOSPHATASE"/>
    <property type="match status" value="1"/>
</dbReference>